<sequence length="212" mass="24220">MSRCITIQGQEFRLLDYISLKQSEDLYDMCEVHNAQRVSDGRPVVVKLRYQLPSDPTEDPSDVPIIIEDGIRDFRMECQSLQDNQMLGVPVYLGHQELIQRGEHARYVPGGYLNALAMGKVPGKPVTHLRLTATEADLIKTQLAQMFNNMRRKVYDVDDPNTEHVFFDRETQQTYFIGMSGVGKDEIMCGDTILKASKKVTMFCVDSFVIRH</sequence>
<dbReference type="AlphaFoldDB" id="A0A0F0HYX0"/>
<dbReference type="OrthoDB" id="4500198at2759"/>
<dbReference type="Proteomes" id="UP000033540">
    <property type="component" value="Unassembled WGS sequence"/>
</dbReference>
<evidence type="ECO:0000313" key="2">
    <source>
        <dbReference type="Proteomes" id="UP000033540"/>
    </source>
</evidence>
<name>A0A0F0HYX0_ASPPU</name>
<dbReference type="EMBL" id="JZEE01000732">
    <property type="protein sequence ID" value="KJK60714.1"/>
    <property type="molecule type" value="Genomic_DNA"/>
</dbReference>
<comment type="caution">
    <text evidence="1">The sequence shown here is derived from an EMBL/GenBank/DDBJ whole genome shotgun (WGS) entry which is preliminary data.</text>
</comment>
<accession>A0A0F0HYX0</accession>
<evidence type="ECO:0000313" key="1">
    <source>
        <dbReference type="EMBL" id="KJK60714.1"/>
    </source>
</evidence>
<gene>
    <name evidence="1" type="ORF">P875_00053085</name>
</gene>
<protein>
    <submittedName>
        <fullName evidence="1">Uncharacterized protein</fullName>
    </submittedName>
</protein>
<reference evidence="1 2" key="1">
    <citation type="submission" date="2015-02" db="EMBL/GenBank/DDBJ databases">
        <title>Draft genome sequence of Aspergillus parasiticus SU-1.</title>
        <authorList>
            <person name="Yu J."/>
            <person name="Fedorova N."/>
            <person name="Yin Y."/>
            <person name="Losada L."/>
            <person name="Zafar N."/>
            <person name="Taujale R."/>
            <person name="Ehrlich K.C."/>
            <person name="Bhatnagar D."/>
            <person name="Cleveland T.E."/>
            <person name="Bennett J.W."/>
            <person name="Nierman W.C."/>
        </authorList>
    </citation>
    <scope>NUCLEOTIDE SEQUENCE [LARGE SCALE GENOMIC DNA]</scope>
    <source>
        <strain evidence="2">ATCC 56775 / NRRL 5862 / SRRC 143 / SU-1</strain>
    </source>
</reference>
<proteinExistence type="predicted"/>
<organism evidence="1 2">
    <name type="scientific">Aspergillus parasiticus (strain ATCC 56775 / NRRL 5862 / SRRC 143 / SU-1)</name>
    <dbReference type="NCBI Taxonomy" id="1403190"/>
    <lineage>
        <taxon>Eukaryota</taxon>
        <taxon>Fungi</taxon>
        <taxon>Dikarya</taxon>
        <taxon>Ascomycota</taxon>
        <taxon>Pezizomycotina</taxon>
        <taxon>Eurotiomycetes</taxon>
        <taxon>Eurotiomycetidae</taxon>
        <taxon>Eurotiales</taxon>
        <taxon>Aspergillaceae</taxon>
        <taxon>Aspergillus</taxon>
        <taxon>Aspergillus subgen. Circumdati</taxon>
    </lineage>
</organism>